<sequence length="327" mass="37186">MSEPLTLAGYIRQRPKVDWRFPDEFGLCERNLDCRQLCILEIMKWQGERNPIPAFLNAFDCRTDGLLLRRSEPVLQNGWSAIRFPSLSTDQLRHLVRSVYDAEGYCLIYYNAFEVPFSAYYRKHDVVHWALLIEDDGTHVTVIDDTGDPAYFDGYIGRIPSDVFFPALQSAGGSGATIVRRNDAGAAASMEVQFARLARTSVEQMLRQGGLDRLAGFVAAVEALPDDELRASLDQLEFDIHYFRRLRKLWETAAGSGVIPKVCLDSRWTGPLTEACNQWSYVMGVLMKWKSQPEKSYGSRLTGYLRQALEAERQLFDGLERLLEGRP</sequence>
<organism evidence="1 2">
    <name type="scientific">Paenibacillus elgii</name>
    <dbReference type="NCBI Taxonomy" id="189691"/>
    <lineage>
        <taxon>Bacteria</taxon>
        <taxon>Bacillati</taxon>
        <taxon>Bacillota</taxon>
        <taxon>Bacilli</taxon>
        <taxon>Bacillales</taxon>
        <taxon>Paenibacillaceae</taxon>
        <taxon>Paenibacillus</taxon>
    </lineage>
</organism>
<dbReference type="EMBL" id="LQRA01000052">
    <property type="protein sequence ID" value="KZE79118.1"/>
    <property type="molecule type" value="Genomic_DNA"/>
</dbReference>
<comment type="caution">
    <text evidence="1">The sequence shown here is derived from an EMBL/GenBank/DDBJ whole genome shotgun (WGS) entry which is preliminary data.</text>
</comment>
<dbReference type="RefSeq" id="WP_063181644.1">
    <property type="nucleotide sequence ID" value="NZ_LQRA01000052.1"/>
</dbReference>
<dbReference type="AlphaFoldDB" id="A0A163YAE2"/>
<evidence type="ECO:0000313" key="1">
    <source>
        <dbReference type="EMBL" id="KZE79118.1"/>
    </source>
</evidence>
<protein>
    <recommendedName>
        <fullName evidence="3">Butirosin biosynthesis protein H N-terminal domain-containing protein</fullName>
    </recommendedName>
</protein>
<evidence type="ECO:0008006" key="3">
    <source>
        <dbReference type="Google" id="ProtNLM"/>
    </source>
</evidence>
<dbReference type="OrthoDB" id="2524290at2"/>
<keyword evidence="2" id="KW-1185">Reference proteome</keyword>
<dbReference type="Proteomes" id="UP000076563">
    <property type="component" value="Unassembled WGS sequence"/>
</dbReference>
<gene>
    <name evidence="1" type="ORF">AV654_16695</name>
</gene>
<proteinExistence type="predicted"/>
<reference evidence="2" key="1">
    <citation type="submission" date="2016-01" db="EMBL/GenBank/DDBJ databases">
        <title>Draft genome of Chromobacterium sp. F49.</title>
        <authorList>
            <person name="Hong K.W."/>
        </authorList>
    </citation>
    <scope>NUCLEOTIDE SEQUENCE [LARGE SCALE GENOMIC DNA]</scope>
    <source>
        <strain evidence="2">M63</strain>
    </source>
</reference>
<evidence type="ECO:0000313" key="2">
    <source>
        <dbReference type="Proteomes" id="UP000076563"/>
    </source>
</evidence>
<accession>A0A163YAE2</accession>
<name>A0A163YAE2_9BACL</name>